<dbReference type="EMBL" id="JADKPV010000007">
    <property type="protein sequence ID" value="MBF4502022.1"/>
    <property type="molecule type" value="Genomic_DNA"/>
</dbReference>
<evidence type="ECO:0000259" key="2">
    <source>
        <dbReference type="Pfam" id="PF25164"/>
    </source>
</evidence>
<sequence length="370" mass="44427">MFVAMNERRELINIVHYRERTSLLPLKEQHLYCPQCERPVILKIGTVIIPHFAHVKHSNCSESFAEGETLEHMQAKIQLYSLFERSPYIPQLEPVLRDCAQRPDLYVKDAEQHYVIEYQWTPISKKQLQKRTTNYIKANYPSFWLTKPPHSLRPNLIQIVRLTPFYRAVYESNERPYLYYYDPRIQSFYYIAPLIHIQNDRYIGHVQKIPYKDQTVPFRRDEPELSSAQIERYIHYYAHARMRRIEQAIRYERGNDTLLTRCHDLKLLPFELPNWIGVPLIDGHVFRQHALDWQFHYVHHCLMAEEDWSSEDTVVTYSARYGLSEAEHHTVEQYRQFLVQVRVNDLRDILSEATYFRHFEMTLVAKGQVN</sequence>
<dbReference type="Pfam" id="PF25164">
    <property type="entry name" value="CoiA_N"/>
    <property type="match status" value="1"/>
</dbReference>
<feature type="domain" description="Competence protein CoiA nuclease-like" evidence="1">
    <location>
        <begin position="68"/>
        <end position="215"/>
    </location>
</feature>
<dbReference type="InterPro" id="IPR010330">
    <property type="entry name" value="CoiA_nuc"/>
</dbReference>
<dbReference type="Pfam" id="PF06054">
    <property type="entry name" value="CoiA_nuc"/>
    <property type="match status" value="1"/>
</dbReference>
<evidence type="ECO:0000313" key="3">
    <source>
        <dbReference type="EMBL" id="MBF4502022.1"/>
    </source>
</evidence>
<organism evidence="3 4">
    <name type="scientific">Savagea serpentis</name>
    <dbReference type="NCBI Taxonomy" id="2785297"/>
    <lineage>
        <taxon>Bacteria</taxon>
        <taxon>Bacillati</taxon>
        <taxon>Bacillota</taxon>
        <taxon>Bacilli</taxon>
        <taxon>Bacillales</taxon>
        <taxon>Caryophanaceae</taxon>
        <taxon>Savagea</taxon>
    </lineage>
</organism>
<gene>
    <name evidence="3" type="ORF">IRY55_11705</name>
</gene>
<feature type="domain" description="Competence protein CoiA-like N-terminal" evidence="2">
    <location>
        <begin position="20"/>
        <end position="61"/>
    </location>
</feature>
<evidence type="ECO:0000313" key="4">
    <source>
        <dbReference type="Proteomes" id="UP000622653"/>
    </source>
</evidence>
<protein>
    <recommendedName>
        <fullName evidence="5">Competence protein CoiA</fullName>
    </recommendedName>
</protein>
<comment type="caution">
    <text evidence="3">The sequence shown here is derived from an EMBL/GenBank/DDBJ whole genome shotgun (WGS) entry which is preliminary data.</text>
</comment>
<dbReference type="AlphaFoldDB" id="A0A8J7G5Y9"/>
<proteinExistence type="predicted"/>
<reference evidence="3" key="1">
    <citation type="submission" date="2020-11" db="EMBL/GenBank/DDBJ databases">
        <title>Multidrug resistant novel bacterium Savagea serpentis sp. nov., isolated from the scats of a vine snake (Ahaetulla nasuta).</title>
        <authorList>
            <person name="Venkata Ramana V."/>
            <person name="Vikas Patil S."/>
            <person name="Yogita Lugani V."/>
        </authorList>
    </citation>
    <scope>NUCLEOTIDE SEQUENCE</scope>
    <source>
        <strain evidence="3">SN6</strain>
    </source>
</reference>
<accession>A0A8J7G5Y9</accession>
<name>A0A8J7G5Y9_9BACL</name>
<dbReference type="Proteomes" id="UP000622653">
    <property type="component" value="Unassembled WGS sequence"/>
</dbReference>
<evidence type="ECO:0000259" key="1">
    <source>
        <dbReference type="Pfam" id="PF06054"/>
    </source>
</evidence>
<keyword evidence="4" id="KW-1185">Reference proteome</keyword>
<dbReference type="InterPro" id="IPR057253">
    <property type="entry name" value="CoiA-like_N"/>
</dbReference>
<dbReference type="RefSeq" id="WP_194563508.1">
    <property type="nucleotide sequence ID" value="NZ_JADKPV010000007.1"/>
</dbReference>
<evidence type="ECO:0008006" key="5">
    <source>
        <dbReference type="Google" id="ProtNLM"/>
    </source>
</evidence>